<evidence type="ECO:0000313" key="3">
    <source>
        <dbReference type="Proteomes" id="UP000652761"/>
    </source>
</evidence>
<feature type="region of interest" description="Disordered" evidence="1">
    <location>
        <begin position="74"/>
        <end position="118"/>
    </location>
</feature>
<comment type="caution">
    <text evidence="2">The sequence shown here is derived from an EMBL/GenBank/DDBJ whole genome shotgun (WGS) entry which is preliminary data.</text>
</comment>
<dbReference type="AlphaFoldDB" id="A0A843VWY1"/>
<name>A0A843VWY1_COLES</name>
<keyword evidence="3" id="KW-1185">Reference proteome</keyword>
<reference evidence="2" key="1">
    <citation type="submission" date="2017-07" db="EMBL/GenBank/DDBJ databases">
        <title>Taro Niue Genome Assembly and Annotation.</title>
        <authorList>
            <person name="Atibalentja N."/>
            <person name="Keating K."/>
            <person name="Fields C.J."/>
        </authorList>
    </citation>
    <scope>NUCLEOTIDE SEQUENCE</scope>
    <source>
        <strain evidence="2">Niue_2</strain>
        <tissue evidence="2">Leaf</tissue>
    </source>
</reference>
<evidence type="ECO:0000313" key="2">
    <source>
        <dbReference type="EMBL" id="MQM03473.1"/>
    </source>
</evidence>
<evidence type="ECO:0000256" key="1">
    <source>
        <dbReference type="SAM" id="MobiDB-lite"/>
    </source>
</evidence>
<accession>A0A843VWY1</accession>
<dbReference type="EMBL" id="NMUH01003042">
    <property type="protein sequence ID" value="MQM03473.1"/>
    <property type="molecule type" value="Genomic_DNA"/>
</dbReference>
<proteinExistence type="predicted"/>
<protein>
    <submittedName>
        <fullName evidence="2">Uncharacterized protein</fullName>
    </submittedName>
</protein>
<dbReference type="Proteomes" id="UP000652761">
    <property type="component" value="Unassembled WGS sequence"/>
</dbReference>
<feature type="non-terminal residue" evidence="2">
    <location>
        <position position="118"/>
    </location>
</feature>
<sequence>MIASFVPVAISSTAELPSTSLPEEGEIPRRTNTVRLIAELMAVSPAIASPPSTTVVAGTETTSCDAAVISPLPVVGEPLPGESADALAEERSRLPETPSLETTTEEAGETACPEEGRR</sequence>
<gene>
    <name evidence="2" type="ORF">Taro_036258</name>
</gene>
<feature type="compositionally biased region" description="Low complexity" evidence="1">
    <location>
        <begin position="109"/>
        <end position="118"/>
    </location>
</feature>
<organism evidence="2 3">
    <name type="scientific">Colocasia esculenta</name>
    <name type="common">Wild taro</name>
    <name type="synonym">Arum esculentum</name>
    <dbReference type="NCBI Taxonomy" id="4460"/>
    <lineage>
        <taxon>Eukaryota</taxon>
        <taxon>Viridiplantae</taxon>
        <taxon>Streptophyta</taxon>
        <taxon>Embryophyta</taxon>
        <taxon>Tracheophyta</taxon>
        <taxon>Spermatophyta</taxon>
        <taxon>Magnoliopsida</taxon>
        <taxon>Liliopsida</taxon>
        <taxon>Araceae</taxon>
        <taxon>Aroideae</taxon>
        <taxon>Colocasieae</taxon>
        <taxon>Colocasia</taxon>
    </lineage>
</organism>